<keyword evidence="1" id="KW-0472">Membrane</keyword>
<accession>A0A2S9GUG2</accession>
<feature type="transmembrane region" description="Helical" evidence="1">
    <location>
        <begin position="325"/>
        <end position="349"/>
    </location>
</feature>
<evidence type="ECO:0008006" key="4">
    <source>
        <dbReference type="Google" id="ProtNLM"/>
    </source>
</evidence>
<keyword evidence="1" id="KW-1133">Transmembrane helix</keyword>
<dbReference type="InterPro" id="IPR022134">
    <property type="entry name" value="DUF3667"/>
</dbReference>
<feature type="transmembrane region" description="Helical" evidence="1">
    <location>
        <begin position="99"/>
        <end position="119"/>
    </location>
</feature>
<evidence type="ECO:0000256" key="1">
    <source>
        <dbReference type="SAM" id="Phobius"/>
    </source>
</evidence>
<protein>
    <recommendedName>
        <fullName evidence="4">DUF3667 domain-containing protein</fullName>
    </recommendedName>
</protein>
<proteinExistence type="predicted"/>
<dbReference type="Pfam" id="PF12412">
    <property type="entry name" value="DUF3667"/>
    <property type="match status" value="1"/>
</dbReference>
<reference evidence="2 3" key="1">
    <citation type="submission" date="2018-02" db="EMBL/GenBank/DDBJ databases">
        <title>Solimicrobium silvestre gen. nov., sp. nov., isolated from alpine forest soil.</title>
        <authorList>
            <person name="Margesin R."/>
            <person name="Albuquerque L."/>
            <person name="Zhang D.-C."/>
            <person name="Froufe H.J.C."/>
            <person name="Severino R."/>
            <person name="Roxo I."/>
            <person name="Egas C."/>
            <person name="Da Costa M.S."/>
        </authorList>
    </citation>
    <scope>NUCLEOTIDE SEQUENCE [LARGE SCALE GENOMIC DNA]</scope>
    <source>
        <strain evidence="2 3">S20-91</strain>
    </source>
</reference>
<comment type="caution">
    <text evidence="2">The sequence shown here is derived from an EMBL/GenBank/DDBJ whole genome shotgun (WGS) entry which is preliminary data.</text>
</comment>
<evidence type="ECO:0000313" key="3">
    <source>
        <dbReference type="Proteomes" id="UP000237839"/>
    </source>
</evidence>
<sequence>MNAVSKVTNVLRFKKAGPKHHSAAHANTQCGNCSTKINGNFCHVCGQSAHVHHSLLHLIEEMVHGLWHFDAKGWRTIPMLFAFPGELTRRYIDGQRVRFISPLALFLFTVFFMFFMFSLTGSHNQDKEDSVVKFASTSIEQGLGKDLELATTNVDKAQANLLAAQKNGGDVSGSQHALDEAIEKQKVRQKDVGQTNEFTDHLVLGGMDLKEQQWVKKTIKHAIDNPEIVAYKMKNNAYKFALLLVPISLPFLWLMFFWRKGITMFDHAVFSFYSLSFMALWVSMMNALIAFHVTSAALIVLAFLPPIHMYRQLKSTYQLSHLSTLWRTVFLSFIACILLTIFMLFVAAVSAT</sequence>
<dbReference type="Proteomes" id="UP000237839">
    <property type="component" value="Unassembled WGS sequence"/>
</dbReference>
<keyword evidence="1" id="KW-0812">Transmembrane</keyword>
<evidence type="ECO:0000313" key="2">
    <source>
        <dbReference type="EMBL" id="PRC91296.1"/>
    </source>
</evidence>
<feature type="transmembrane region" description="Helical" evidence="1">
    <location>
        <begin position="240"/>
        <end position="258"/>
    </location>
</feature>
<gene>
    <name evidence="2" type="ORF">S2091_3967</name>
</gene>
<dbReference type="EMBL" id="PUGF01000025">
    <property type="protein sequence ID" value="PRC91296.1"/>
    <property type="molecule type" value="Genomic_DNA"/>
</dbReference>
<feature type="transmembrane region" description="Helical" evidence="1">
    <location>
        <begin position="278"/>
        <end position="304"/>
    </location>
</feature>
<name>A0A2S9GUG2_9BURK</name>
<dbReference type="AlphaFoldDB" id="A0A2S9GUG2"/>
<keyword evidence="3" id="KW-1185">Reference proteome</keyword>
<organism evidence="2 3">
    <name type="scientific">Solimicrobium silvestre</name>
    <dbReference type="NCBI Taxonomy" id="2099400"/>
    <lineage>
        <taxon>Bacteria</taxon>
        <taxon>Pseudomonadati</taxon>
        <taxon>Pseudomonadota</taxon>
        <taxon>Betaproteobacteria</taxon>
        <taxon>Burkholderiales</taxon>
        <taxon>Oxalobacteraceae</taxon>
        <taxon>Solimicrobium</taxon>
    </lineage>
</organism>